<evidence type="ECO:0000313" key="13">
    <source>
        <dbReference type="Proteomes" id="UP001211065"/>
    </source>
</evidence>
<reference evidence="12" key="1">
    <citation type="submission" date="2020-05" db="EMBL/GenBank/DDBJ databases">
        <title>Phylogenomic resolution of chytrid fungi.</title>
        <authorList>
            <person name="Stajich J.E."/>
            <person name="Amses K."/>
            <person name="Simmons R."/>
            <person name="Seto K."/>
            <person name="Myers J."/>
            <person name="Bonds A."/>
            <person name="Quandt C.A."/>
            <person name="Barry K."/>
            <person name="Liu P."/>
            <person name="Grigoriev I."/>
            <person name="Longcore J.E."/>
            <person name="James T.Y."/>
        </authorList>
    </citation>
    <scope>NUCLEOTIDE SEQUENCE</scope>
    <source>
        <strain evidence="12">JEL0476</strain>
    </source>
</reference>
<dbReference type="InterPro" id="IPR039859">
    <property type="entry name" value="PFA4/ZDH16/20/ERF2-like"/>
</dbReference>
<keyword evidence="8 10" id="KW-0012">Acyltransferase</keyword>
<dbReference type="GO" id="GO:0005794">
    <property type="term" value="C:Golgi apparatus"/>
    <property type="evidence" value="ECO:0007669"/>
    <property type="project" value="TreeGrafter"/>
</dbReference>
<keyword evidence="7" id="KW-0449">Lipoprotein</keyword>
<keyword evidence="2 10" id="KW-0808">Transferase</keyword>
<evidence type="ECO:0000256" key="6">
    <source>
        <dbReference type="ARBA" id="ARBA00023139"/>
    </source>
</evidence>
<keyword evidence="6" id="KW-0564">Palmitate</keyword>
<feature type="transmembrane region" description="Helical" evidence="10">
    <location>
        <begin position="76"/>
        <end position="105"/>
    </location>
</feature>
<dbReference type="EC" id="2.3.1.225" evidence="10"/>
<evidence type="ECO:0000256" key="10">
    <source>
        <dbReference type="RuleBase" id="RU079119"/>
    </source>
</evidence>
<comment type="catalytic activity">
    <reaction evidence="9 10">
        <text>L-cysteinyl-[protein] + hexadecanoyl-CoA = S-hexadecanoyl-L-cysteinyl-[protein] + CoA</text>
        <dbReference type="Rhea" id="RHEA:36683"/>
        <dbReference type="Rhea" id="RHEA-COMP:10131"/>
        <dbReference type="Rhea" id="RHEA-COMP:11032"/>
        <dbReference type="ChEBI" id="CHEBI:29950"/>
        <dbReference type="ChEBI" id="CHEBI:57287"/>
        <dbReference type="ChEBI" id="CHEBI:57379"/>
        <dbReference type="ChEBI" id="CHEBI:74151"/>
        <dbReference type="EC" id="2.3.1.225"/>
    </reaction>
</comment>
<dbReference type="Pfam" id="PF01529">
    <property type="entry name" value="DHHC"/>
    <property type="match status" value="1"/>
</dbReference>
<evidence type="ECO:0000256" key="8">
    <source>
        <dbReference type="ARBA" id="ARBA00023315"/>
    </source>
</evidence>
<evidence type="ECO:0000256" key="1">
    <source>
        <dbReference type="ARBA" id="ARBA00004141"/>
    </source>
</evidence>
<comment type="subcellular location">
    <subcellularLocation>
        <location evidence="1">Membrane</location>
        <topology evidence="1">Multi-pass membrane protein</topology>
    </subcellularLocation>
</comment>
<evidence type="ECO:0000259" key="11">
    <source>
        <dbReference type="Pfam" id="PF01529"/>
    </source>
</evidence>
<comment type="caution">
    <text evidence="12">The sequence shown here is derived from an EMBL/GenBank/DDBJ whole genome shotgun (WGS) entry which is preliminary data.</text>
</comment>
<comment type="similarity">
    <text evidence="10">Belongs to the DHHC palmitoyltransferase family.</text>
</comment>
<dbReference type="GO" id="GO:0016020">
    <property type="term" value="C:membrane"/>
    <property type="evidence" value="ECO:0007669"/>
    <property type="project" value="UniProtKB-SubCell"/>
</dbReference>
<evidence type="ECO:0000313" key="12">
    <source>
        <dbReference type="EMBL" id="KAJ3218990.1"/>
    </source>
</evidence>
<proteinExistence type="inferred from homology"/>
<dbReference type="PROSITE" id="PS50216">
    <property type="entry name" value="DHHC"/>
    <property type="match status" value="1"/>
</dbReference>
<name>A0AAD5U027_9FUNG</name>
<sequence length="208" mass="23914">MLVDPIDQKVKNSNVKRNASFIKEVGIPVIDESGFCRICQVIVDKKTKHCKPCNKCVSEFDHHCQFLSNCIGSKNYMYFLISIFTGFLVNIGLFAYSMSVIMLYLRYNDVFNVLRSEFFSRTFSSTAIAILTGLFSVLNAGIYNLSTYDYLERKEAKKWGVTSAATPKKHSEYQNSQRRSRFTRCGFEFDNTEKKDFSTIEIPEITTI</sequence>
<gene>
    <name evidence="12" type="ORF">HK099_004854</name>
</gene>
<dbReference type="GO" id="GO:0006612">
    <property type="term" value="P:protein targeting to membrane"/>
    <property type="evidence" value="ECO:0007669"/>
    <property type="project" value="TreeGrafter"/>
</dbReference>
<keyword evidence="13" id="KW-1185">Reference proteome</keyword>
<evidence type="ECO:0000256" key="5">
    <source>
        <dbReference type="ARBA" id="ARBA00023136"/>
    </source>
</evidence>
<evidence type="ECO:0000256" key="7">
    <source>
        <dbReference type="ARBA" id="ARBA00023288"/>
    </source>
</evidence>
<keyword evidence="4 10" id="KW-1133">Transmembrane helix</keyword>
<keyword evidence="3 10" id="KW-0812">Transmembrane</keyword>
<feature type="transmembrane region" description="Helical" evidence="10">
    <location>
        <begin position="125"/>
        <end position="145"/>
    </location>
</feature>
<dbReference type="GO" id="GO:0019706">
    <property type="term" value="F:protein-cysteine S-palmitoyltransferase activity"/>
    <property type="evidence" value="ECO:0007669"/>
    <property type="project" value="UniProtKB-EC"/>
</dbReference>
<evidence type="ECO:0000256" key="9">
    <source>
        <dbReference type="ARBA" id="ARBA00048048"/>
    </source>
</evidence>
<dbReference type="InterPro" id="IPR001594">
    <property type="entry name" value="Palmitoyltrfase_DHHC"/>
</dbReference>
<dbReference type="PANTHER" id="PTHR22883">
    <property type="entry name" value="ZINC FINGER DHHC DOMAIN CONTAINING PROTEIN"/>
    <property type="match status" value="1"/>
</dbReference>
<evidence type="ECO:0000256" key="3">
    <source>
        <dbReference type="ARBA" id="ARBA00022692"/>
    </source>
</evidence>
<evidence type="ECO:0000256" key="4">
    <source>
        <dbReference type="ARBA" id="ARBA00022989"/>
    </source>
</evidence>
<evidence type="ECO:0000256" key="2">
    <source>
        <dbReference type="ARBA" id="ARBA00022679"/>
    </source>
</evidence>
<organism evidence="12 13">
    <name type="scientific">Clydaea vesicula</name>
    <dbReference type="NCBI Taxonomy" id="447962"/>
    <lineage>
        <taxon>Eukaryota</taxon>
        <taxon>Fungi</taxon>
        <taxon>Fungi incertae sedis</taxon>
        <taxon>Chytridiomycota</taxon>
        <taxon>Chytridiomycota incertae sedis</taxon>
        <taxon>Chytridiomycetes</taxon>
        <taxon>Lobulomycetales</taxon>
        <taxon>Lobulomycetaceae</taxon>
        <taxon>Clydaea</taxon>
    </lineage>
</organism>
<dbReference type="EMBL" id="JADGJW010000357">
    <property type="protein sequence ID" value="KAJ3218990.1"/>
    <property type="molecule type" value="Genomic_DNA"/>
</dbReference>
<dbReference type="GO" id="GO:0005783">
    <property type="term" value="C:endoplasmic reticulum"/>
    <property type="evidence" value="ECO:0007669"/>
    <property type="project" value="TreeGrafter"/>
</dbReference>
<keyword evidence="5 10" id="KW-0472">Membrane</keyword>
<comment type="domain">
    <text evidence="10">The DHHC domain is required for palmitoyltransferase activity.</text>
</comment>
<accession>A0AAD5U027</accession>
<feature type="domain" description="Palmitoyltransferase DHHC" evidence="11">
    <location>
        <begin position="31"/>
        <end position="138"/>
    </location>
</feature>
<dbReference type="Proteomes" id="UP001211065">
    <property type="component" value="Unassembled WGS sequence"/>
</dbReference>
<protein>
    <recommendedName>
        <fullName evidence="10">Palmitoyltransferase</fullName>
        <ecNumber evidence="10">2.3.1.225</ecNumber>
    </recommendedName>
</protein>
<dbReference type="AlphaFoldDB" id="A0AAD5U027"/>